<evidence type="ECO:0000256" key="2">
    <source>
        <dbReference type="ARBA" id="ARBA00022576"/>
    </source>
</evidence>
<evidence type="ECO:0000313" key="7">
    <source>
        <dbReference type="Proteomes" id="UP000226429"/>
    </source>
</evidence>
<dbReference type="InterPro" id="IPR004839">
    <property type="entry name" value="Aminotransferase_I/II_large"/>
</dbReference>
<dbReference type="CDD" id="cd00609">
    <property type="entry name" value="AAT_like"/>
    <property type="match status" value="1"/>
</dbReference>
<dbReference type="Gene3D" id="3.40.640.10">
    <property type="entry name" value="Type I PLP-dependent aspartate aminotransferase-like (Major domain)"/>
    <property type="match status" value="1"/>
</dbReference>
<evidence type="ECO:0000256" key="4">
    <source>
        <dbReference type="ARBA" id="ARBA00022898"/>
    </source>
</evidence>
<keyword evidence="2 6" id="KW-0032">Aminotransferase</keyword>
<keyword evidence="3" id="KW-0808">Transferase</keyword>
<dbReference type="PANTHER" id="PTHR43643">
    <property type="entry name" value="HISTIDINOL-PHOSPHATE AMINOTRANSFERASE 2"/>
    <property type="match status" value="1"/>
</dbReference>
<comment type="caution">
    <text evidence="6">The sequence shown here is derived from an EMBL/GenBank/DDBJ whole genome shotgun (WGS) entry which is preliminary data.</text>
</comment>
<dbReference type="GO" id="GO:0008483">
    <property type="term" value="F:transaminase activity"/>
    <property type="evidence" value="ECO:0007669"/>
    <property type="project" value="UniProtKB-KW"/>
</dbReference>
<keyword evidence="4" id="KW-0663">Pyridoxal phosphate</keyword>
<dbReference type="Pfam" id="PF00155">
    <property type="entry name" value="Aminotran_1_2"/>
    <property type="match status" value="1"/>
</dbReference>
<accession>A0A370CHZ1</accession>
<dbReference type="PANTHER" id="PTHR43643:SF3">
    <property type="entry name" value="HISTIDINOL-PHOSPHATE AMINOTRANSFERASE"/>
    <property type="match status" value="1"/>
</dbReference>
<evidence type="ECO:0000256" key="3">
    <source>
        <dbReference type="ARBA" id="ARBA00022679"/>
    </source>
</evidence>
<protein>
    <submittedName>
        <fullName evidence="6">Aminotransferase class I/II-fold pyridoxal phosphate-dependent enzyme</fullName>
    </submittedName>
</protein>
<dbReference type="InterPro" id="IPR015421">
    <property type="entry name" value="PyrdxlP-dep_Trfase_major"/>
</dbReference>
<dbReference type="Proteomes" id="UP000226429">
    <property type="component" value="Unassembled WGS sequence"/>
</dbReference>
<reference evidence="6 7" key="2">
    <citation type="journal article" date="2018" name="J. Invertebr. Pathol.">
        <title>'Candidatus Aquirickettsiella gammari' (Gammaproteobacteria: Legionellales: Coxiellaceae): A bacterial pathogen of the freshwater crustacean Gammarus fossarum (Malacostraca: Amphipoda).</title>
        <authorList>
            <person name="Bojko J."/>
            <person name="Dunn A.M."/>
            <person name="Stebbing P.D."/>
            <person name="van Aerle R."/>
            <person name="Bacela-Spychalska K."/>
            <person name="Bean T.P."/>
            <person name="Urrutia A."/>
            <person name="Stentiford G.D."/>
        </authorList>
    </citation>
    <scope>NUCLEOTIDE SEQUENCE [LARGE SCALE GENOMIC DNA]</scope>
    <source>
        <strain evidence="6">RA15029</strain>
    </source>
</reference>
<name>A0A370CHZ1_9COXI</name>
<dbReference type="GO" id="GO:0030170">
    <property type="term" value="F:pyridoxal phosphate binding"/>
    <property type="evidence" value="ECO:0007669"/>
    <property type="project" value="InterPro"/>
</dbReference>
<keyword evidence="7" id="KW-1185">Reference proteome</keyword>
<gene>
    <name evidence="6" type="ORF">CFE62_003730</name>
</gene>
<organism evidence="6 7">
    <name type="scientific">Candidatus Aquirickettsiella gammari</name>
    <dbReference type="NCBI Taxonomy" id="2016198"/>
    <lineage>
        <taxon>Bacteria</taxon>
        <taxon>Pseudomonadati</taxon>
        <taxon>Pseudomonadota</taxon>
        <taxon>Gammaproteobacteria</taxon>
        <taxon>Legionellales</taxon>
        <taxon>Coxiellaceae</taxon>
        <taxon>Candidatus Aquirickettsiella</taxon>
    </lineage>
</organism>
<feature type="domain" description="Aminotransferase class I/classII large" evidence="5">
    <location>
        <begin position="26"/>
        <end position="353"/>
    </location>
</feature>
<evidence type="ECO:0000256" key="1">
    <source>
        <dbReference type="ARBA" id="ARBA00007970"/>
    </source>
</evidence>
<evidence type="ECO:0000313" key="6">
    <source>
        <dbReference type="EMBL" id="RDH40479.1"/>
    </source>
</evidence>
<dbReference type="EMBL" id="NMOS02000008">
    <property type="protein sequence ID" value="RDH40479.1"/>
    <property type="molecule type" value="Genomic_DNA"/>
</dbReference>
<evidence type="ECO:0000259" key="5">
    <source>
        <dbReference type="Pfam" id="PF00155"/>
    </source>
</evidence>
<dbReference type="InterPro" id="IPR015424">
    <property type="entry name" value="PyrdxlP-dep_Trfase"/>
</dbReference>
<reference evidence="6 7" key="1">
    <citation type="journal article" date="2017" name="Int. J. Syst. Evol. Microbiol.">
        <title>Aquarickettsiella crustaci n. gen. n. sp. (Gammaproteobacteria: Legionellales: Coxiellaceae); a bacterial pathogen of the freshwater crustacean: Gammarus fossarum (Malacostraca: Amphipoda).</title>
        <authorList>
            <person name="Bojko J."/>
            <person name="Dunn A.M."/>
            <person name="Stebbing P.D."/>
            <person name="Van Aerle R."/>
            <person name="Bacela-Spychalska K."/>
            <person name="Bean T.P."/>
            <person name="Stentiford G.D."/>
        </authorList>
    </citation>
    <scope>NUCLEOTIDE SEQUENCE [LARGE SCALE GENOMIC DNA]</scope>
    <source>
        <strain evidence="6">RA15029</strain>
    </source>
</reference>
<sequence length="368" mass="42694">MTFILKDFIHPSFKQIQVKDKIRYNNLLNLSTNELKHTILDKLDKKYRKNNLSDITRCYPCLVTPRLFLSKYFHLSDNQILLAPGSDLLINLVLLSFNRTKSIIICNPEYYSYRDYALLNGYKIINADIISTSKEESLITYIKLLMNTSSSIVVLSNPNGVTGLSIQIEDMDNIAKICDKHNHLLIIDEAYSAFYKLDHRPLLKNYKNILILKTFSKSHGIAGLRFATAFGQNDLISSIRKTGIENAVSSVSINYFIFLINHEDKINQIYNDILTTKKIFINFLYSEFPQWEVYKTSTHFCTIDVKDEKIALELIDIFKLKNIIIKFLGYVSQLNTCIRITISEGKYMKNVIEILKDYNLKNIKKKHL</sequence>
<dbReference type="InterPro" id="IPR050106">
    <property type="entry name" value="HistidinolP_aminotransfase"/>
</dbReference>
<comment type="similarity">
    <text evidence="1">Belongs to the class-II pyridoxal-phosphate-dependent aminotransferase family. Histidinol-phosphate aminotransferase subfamily.</text>
</comment>
<proteinExistence type="inferred from homology"/>
<dbReference type="Gene3D" id="3.90.1150.10">
    <property type="entry name" value="Aspartate Aminotransferase, domain 1"/>
    <property type="match status" value="1"/>
</dbReference>
<dbReference type="InterPro" id="IPR015422">
    <property type="entry name" value="PyrdxlP-dep_Trfase_small"/>
</dbReference>
<dbReference type="SUPFAM" id="SSF53383">
    <property type="entry name" value="PLP-dependent transferases"/>
    <property type="match status" value="1"/>
</dbReference>
<dbReference type="AlphaFoldDB" id="A0A370CHZ1"/>